<protein>
    <recommendedName>
        <fullName evidence="3">Thiol-disulfide oxidoreductase</fullName>
    </recommendedName>
</protein>
<dbReference type="InterPro" id="IPR007263">
    <property type="entry name" value="DCC1-like"/>
</dbReference>
<dbReference type="GO" id="GO:0015035">
    <property type="term" value="F:protein-disulfide reductase activity"/>
    <property type="evidence" value="ECO:0007669"/>
    <property type="project" value="InterPro"/>
</dbReference>
<dbReference type="HOGENOM" id="CLU_086500_5_1_11"/>
<reference evidence="2" key="1">
    <citation type="journal article" date="2008" name="J. Bacteriol.">
        <title>Genome sequence of the streptomycin-producing microorganism Streptomyces griseus IFO 13350.</title>
        <authorList>
            <person name="Ohnishi Y."/>
            <person name="Ishikawa J."/>
            <person name="Hara H."/>
            <person name="Suzuki H."/>
            <person name="Ikenoya M."/>
            <person name="Ikeda H."/>
            <person name="Yamashita A."/>
            <person name="Hattori M."/>
            <person name="Horinouchi S."/>
        </authorList>
    </citation>
    <scope>NUCLEOTIDE SEQUENCE [LARGE SCALE GENOMIC DNA]</scope>
    <source>
        <strain evidence="2">JCM 4626 / NBRC 13350</strain>
    </source>
</reference>
<dbReference type="KEGG" id="sgr:SGR_1002"/>
<dbReference type="Pfam" id="PF04134">
    <property type="entry name" value="DCC1-like"/>
    <property type="match status" value="1"/>
</dbReference>
<evidence type="ECO:0008006" key="3">
    <source>
        <dbReference type="Google" id="ProtNLM"/>
    </source>
</evidence>
<dbReference type="EMBL" id="AP009493">
    <property type="protein sequence ID" value="BAG17831.1"/>
    <property type="molecule type" value="Genomic_DNA"/>
</dbReference>
<gene>
    <name evidence="1" type="ordered locus">SGR_1002</name>
</gene>
<sequence>MDDTVTGNTGRRTVLAFDGDCGFCQTAVRQIQRRAHPRTEAVAWQTLPPELTEPHLERLDREILLFDGDRVRAGGVAALAGLLESSPARPYRGLGRFLRLPLVRPAANLVYRWVARNRQRMPGGTAACAVPRPHG</sequence>
<dbReference type="Proteomes" id="UP000001685">
    <property type="component" value="Chromosome"/>
</dbReference>
<dbReference type="RefSeq" id="WP_012378235.1">
    <property type="nucleotide sequence ID" value="NC_010572.1"/>
</dbReference>
<organism evidence="1 2">
    <name type="scientific">Streptomyces griseus subsp. griseus (strain JCM 4626 / CBS 651.72 / NBRC 13350 / KCC S-0626 / ISP 5235)</name>
    <dbReference type="NCBI Taxonomy" id="455632"/>
    <lineage>
        <taxon>Bacteria</taxon>
        <taxon>Bacillati</taxon>
        <taxon>Actinomycetota</taxon>
        <taxon>Actinomycetes</taxon>
        <taxon>Kitasatosporales</taxon>
        <taxon>Streptomycetaceae</taxon>
        <taxon>Streptomyces</taxon>
    </lineage>
</organism>
<proteinExistence type="predicted"/>
<accession>B1VTY7</accession>
<dbReference type="PATRIC" id="fig|455632.4.peg.998"/>
<name>B1VTY7_STRGG</name>
<evidence type="ECO:0000313" key="1">
    <source>
        <dbReference type="EMBL" id="BAG17831.1"/>
    </source>
</evidence>
<dbReference type="eggNOG" id="COG3011">
    <property type="taxonomic scope" value="Bacteria"/>
</dbReference>
<evidence type="ECO:0000313" key="2">
    <source>
        <dbReference type="Proteomes" id="UP000001685"/>
    </source>
</evidence>
<dbReference type="AlphaFoldDB" id="B1VTY7"/>